<organism evidence="2 3">
    <name type="scientific">Fusarium avenaceum</name>
    <dbReference type="NCBI Taxonomy" id="40199"/>
    <lineage>
        <taxon>Eukaryota</taxon>
        <taxon>Fungi</taxon>
        <taxon>Dikarya</taxon>
        <taxon>Ascomycota</taxon>
        <taxon>Pezizomycotina</taxon>
        <taxon>Sordariomycetes</taxon>
        <taxon>Hypocreomycetidae</taxon>
        <taxon>Hypocreales</taxon>
        <taxon>Nectriaceae</taxon>
        <taxon>Fusarium</taxon>
        <taxon>Fusarium tricinctum species complex</taxon>
    </lineage>
</organism>
<proteinExistence type="predicted"/>
<reference evidence="2" key="1">
    <citation type="submission" date="2021-04" db="EMBL/GenBank/DDBJ databases">
        <title>Draft genome of Fusarium avenaceum strain F156N33, isolated from an atmospheric sample in Virginia.</title>
        <authorList>
            <person name="Yang S."/>
            <person name="Vinatzer B.A."/>
            <person name="Coleman J."/>
        </authorList>
    </citation>
    <scope>NUCLEOTIDE SEQUENCE</scope>
    <source>
        <strain evidence="2">F156N33</strain>
    </source>
</reference>
<dbReference type="PANTHER" id="PTHR34693:SF3">
    <property type="match status" value="1"/>
</dbReference>
<feature type="region of interest" description="Disordered" evidence="1">
    <location>
        <begin position="38"/>
        <end position="130"/>
    </location>
</feature>
<accession>A0A9P7KNV8</accession>
<comment type="caution">
    <text evidence="2">The sequence shown here is derived from an EMBL/GenBank/DDBJ whole genome shotgun (WGS) entry which is preliminary data.</text>
</comment>
<dbReference type="AlphaFoldDB" id="A0A9P7KNV8"/>
<dbReference type="Pfam" id="PF12223">
    <property type="entry name" value="DUF3602"/>
    <property type="match status" value="1"/>
</dbReference>
<gene>
    <name evidence="2" type="ORF">KAF25_001767</name>
</gene>
<evidence type="ECO:0000313" key="2">
    <source>
        <dbReference type="EMBL" id="KAG5657178.1"/>
    </source>
</evidence>
<keyword evidence="3" id="KW-1185">Reference proteome</keyword>
<dbReference type="EMBL" id="JAGPUO010000018">
    <property type="protein sequence ID" value="KAG5657178.1"/>
    <property type="molecule type" value="Genomic_DNA"/>
</dbReference>
<name>A0A9P7KNV8_9HYPO</name>
<evidence type="ECO:0000256" key="1">
    <source>
        <dbReference type="SAM" id="MobiDB-lite"/>
    </source>
</evidence>
<dbReference type="PANTHER" id="PTHR34693">
    <property type="entry name" value="PROTEIN PAR32"/>
    <property type="match status" value="1"/>
</dbReference>
<sequence length="130" mass="13524">NMSTEVSHGRGGAGNFKHDDTEYVDGEVVRTGIVGSHGDGAYSSGRGGAGNIADIGTPTTDRKDQDIVPEIAIRPSQDGRDYHTGRGGAGNAMPGTPEPKPEEQENLVSNKAPVGLADKLKSKLFGGHKK</sequence>
<dbReference type="Proteomes" id="UP000782241">
    <property type="component" value="Unassembled WGS sequence"/>
</dbReference>
<evidence type="ECO:0000313" key="3">
    <source>
        <dbReference type="Proteomes" id="UP000782241"/>
    </source>
</evidence>
<feature type="non-terminal residue" evidence="2">
    <location>
        <position position="1"/>
    </location>
</feature>
<dbReference type="InterPro" id="IPR022024">
    <property type="entry name" value="DUF3602"/>
</dbReference>
<protein>
    <submittedName>
        <fullName evidence="2">Uncharacterized protein</fullName>
    </submittedName>
</protein>
<dbReference type="InterPro" id="IPR053203">
    <property type="entry name" value="Cisplatin_resist-associated"/>
</dbReference>